<evidence type="ECO:0000313" key="3">
    <source>
        <dbReference type="Proteomes" id="UP000438429"/>
    </source>
</evidence>
<evidence type="ECO:0000256" key="1">
    <source>
        <dbReference type="SAM" id="MobiDB-lite"/>
    </source>
</evidence>
<dbReference type="AlphaFoldDB" id="A0A6A4RZN9"/>
<feature type="compositionally biased region" description="Pro residues" evidence="1">
    <location>
        <begin position="69"/>
        <end position="88"/>
    </location>
</feature>
<feature type="region of interest" description="Disordered" evidence="1">
    <location>
        <begin position="65"/>
        <end position="105"/>
    </location>
</feature>
<accession>A0A6A4RZN9</accession>
<dbReference type="EMBL" id="VEVO01000017">
    <property type="protein sequence ID" value="KAF0028386.1"/>
    <property type="molecule type" value="Genomic_DNA"/>
</dbReference>
<sequence length="105" mass="11996">MRGRRGVRCPQLCFPAVVRQLRRIPQLFFRIFVVFNWGYRIEGVPPVTRMRNSARCLLGRMRLRARSPPSLPPSPPSVRAPPFSPPDSPSEDMHRTESGLLTSRA</sequence>
<dbReference type="Proteomes" id="UP000438429">
    <property type="component" value="Unassembled WGS sequence"/>
</dbReference>
<evidence type="ECO:0000313" key="2">
    <source>
        <dbReference type="EMBL" id="KAF0028386.1"/>
    </source>
</evidence>
<comment type="caution">
    <text evidence="2">The sequence shown here is derived from an EMBL/GenBank/DDBJ whole genome shotgun (WGS) entry which is preliminary data.</text>
</comment>
<reference evidence="2 3" key="1">
    <citation type="submission" date="2019-06" db="EMBL/GenBank/DDBJ databases">
        <title>Draft genomes of female and male turbot (Scophthalmus maximus).</title>
        <authorList>
            <person name="Xu H."/>
            <person name="Xu X.-W."/>
            <person name="Shao C."/>
            <person name="Chen S."/>
        </authorList>
    </citation>
    <scope>NUCLEOTIDE SEQUENCE [LARGE SCALE GENOMIC DNA]</scope>
    <source>
        <strain evidence="2">Ysfricsl-2016a</strain>
        <tissue evidence="2">Blood</tissue>
    </source>
</reference>
<name>A0A6A4RZN9_SCOMX</name>
<proteinExistence type="predicted"/>
<organism evidence="2 3">
    <name type="scientific">Scophthalmus maximus</name>
    <name type="common">Turbot</name>
    <name type="synonym">Psetta maxima</name>
    <dbReference type="NCBI Taxonomy" id="52904"/>
    <lineage>
        <taxon>Eukaryota</taxon>
        <taxon>Metazoa</taxon>
        <taxon>Chordata</taxon>
        <taxon>Craniata</taxon>
        <taxon>Vertebrata</taxon>
        <taxon>Euteleostomi</taxon>
        <taxon>Actinopterygii</taxon>
        <taxon>Neopterygii</taxon>
        <taxon>Teleostei</taxon>
        <taxon>Neoteleostei</taxon>
        <taxon>Acanthomorphata</taxon>
        <taxon>Carangaria</taxon>
        <taxon>Pleuronectiformes</taxon>
        <taxon>Pleuronectoidei</taxon>
        <taxon>Scophthalmidae</taxon>
        <taxon>Scophthalmus</taxon>
    </lineage>
</organism>
<gene>
    <name evidence="2" type="ORF">F2P81_019473</name>
</gene>
<protein>
    <submittedName>
        <fullName evidence="2">Uncharacterized protein</fullName>
    </submittedName>
</protein>